<dbReference type="CDD" id="cd00093">
    <property type="entry name" value="HTH_XRE"/>
    <property type="match status" value="1"/>
</dbReference>
<dbReference type="Gene3D" id="1.10.260.40">
    <property type="entry name" value="lambda repressor-like DNA-binding domains"/>
    <property type="match status" value="1"/>
</dbReference>
<dbReference type="InterPro" id="IPR001387">
    <property type="entry name" value="Cro/C1-type_HTH"/>
</dbReference>
<proteinExistence type="predicted"/>
<comment type="caution">
    <text evidence="3">The sequence shown here is derived from an EMBL/GenBank/DDBJ whole genome shotgun (WGS) entry which is preliminary data.</text>
</comment>
<reference evidence="3" key="2">
    <citation type="submission" date="2020-09" db="EMBL/GenBank/DDBJ databases">
        <authorList>
            <person name="Sun Q."/>
            <person name="Zhou Y."/>
        </authorList>
    </citation>
    <scope>NUCLEOTIDE SEQUENCE</scope>
    <source>
        <strain evidence="3">CGMCC 4.5737</strain>
    </source>
</reference>
<feature type="coiled-coil region" evidence="1">
    <location>
        <begin position="14"/>
        <end position="48"/>
    </location>
</feature>
<evidence type="ECO:0000313" key="4">
    <source>
        <dbReference type="Proteomes" id="UP000637578"/>
    </source>
</evidence>
<accession>A0A8J3CCP5</accession>
<sequence length="285" mass="31536">MSDSGPTTRKRRLGQLLRQLREDARKRVEDAQNRLRCSQSKISRIENGRVQIKLAELELLLAFYRASDEDRDTALAMWEETQQPGVRLDLDALPLFLRSFVRAEAEASEILALQPILVPGLLQTERYARAVHESGPSADASLVGRRVAVRLARQARITSPDPVRFHAVIDEAAIRRVIGGAVLMHEQLAHLVALARRDNVTLQIAPFGAGAYGTMSGPFTVLRYPDPNDPPAVYVEYSAGGDWVEDRNDVLLFERTFSEAANIALGPTDSVALIKEFVSNLGGEL</sequence>
<evidence type="ECO:0000259" key="2">
    <source>
        <dbReference type="PROSITE" id="PS50943"/>
    </source>
</evidence>
<dbReference type="AlphaFoldDB" id="A0A8J3CCP5"/>
<dbReference type="GO" id="GO:0003677">
    <property type="term" value="F:DNA binding"/>
    <property type="evidence" value="ECO:0007669"/>
    <property type="project" value="InterPro"/>
</dbReference>
<dbReference type="PROSITE" id="PS50943">
    <property type="entry name" value="HTH_CROC1"/>
    <property type="match status" value="1"/>
</dbReference>
<name>A0A8J3CCP5_9PSEU</name>
<protein>
    <submittedName>
        <fullName evidence="3">Transcriptional regulator</fullName>
    </submittedName>
</protein>
<feature type="domain" description="HTH cro/C1-type" evidence="2">
    <location>
        <begin position="17"/>
        <end position="71"/>
    </location>
</feature>
<dbReference type="SMART" id="SM00530">
    <property type="entry name" value="HTH_XRE"/>
    <property type="match status" value="1"/>
</dbReference>
<dbReference type="Pfam" id="PF13560">
    <property type="entry name" value="HTH_31"/>
    <property type="match status" value="1"/>
</dbReference>
<reference evidence="3" key="1">
    <citation type="journal article" date="2014" name="Int. J. Syst. Evol. Microbiol.">
        <title>Complete genome sequence of Corynebacterium casei LMG S-19264T (=DSM 44701T), isolated from a smear-ripened cheese.</title>
        <authorList>
            <consortium name="US DOE Joint Genome Institute (JGI-PGF)"/>
            <person name="Walter F."/>
            <person name="Albersmeier A."/>
            <person name="Kalinowski J."/>
            <person name="Ruckert C."/>
        </authorList>
    </citation>
    <scope>NUCLEOTIDE SEQUENCE</scope>
    <source>
        <strain evidence="3">CGMCC 4.5737</strain>
    </source>
</reference>
<dbReference type="Pfam" id="PF19054">
    <property type="entry name" value="DUF5753"/>
    <property type="match status" value="1"/>
</dbReference>
<dbReference type="InterPro" id="IPR043917">
    <property type="entry name" value="DUF5753"/>
</dbReference>
<gene>
    <name evidence="3" type="ORF">GCM10012275_17280</name>
</gene>
<organism evidence="3 4">
    <name type="scientific">Longimycelium tulufanense</name>
    <dbReference type="NCBI Taxonomy" id="907463"/>
    <lineage>
        <taxon>Bacteria</taxon>
        <taxon>Bacillati</taxon>
        <taxon>Actinomycetota</taxon>
        <taxon>Actinomycetes</taxon>
        <taxon>Pseudonocardiales</taxon>
        <taxon>Pseudonocardiaceae</taxon>
        <taxon>Longimycelium</taxon>
    </lineage>
</organism>
<keyword evidence="4" id="KW-1185">Reference proteome</keyword>
<dbReference type="RefSeq" id="WP_189055714.1">
    <property type="nucleotide sequence ID" value="NZ_BMMK01000006.1"/>
</dbReference>
<dbReference type="InterPro" id="IPR010982">
    <property type="entry name" value="Lambda_DNA-bd_dom_sf"/>
</dbReference>
<dbReference type="EMBL" id="BMMK01000006">
    <property type="protein sequence ID" value="GGM46754.1"/>
    <property type="molecule type" value="Genomic_DNA"/>
</dbReference>
<keyword evidence="1" id="KW-0175">Coiled coil</keyword>
<dbReference type="SUPFAM" id="SSF47413">
    <property type="entry name" value="lambda repressor-like DNA-binding domains"/>
    <property type="match status" value="1"/>
</dbReference>
<evidence type="ECO:0000313" key="3">
    <source>
        <dbReference type="EMBL" id="GGM46754.1"/>
    </source>
</evidence>
<evidence type="ECO:0000256" key="1">
    <source>
        <dbReference type="SAM" id="Coils"/>
    </source>
</evidence>
<dbReference type="Proteomes" id="UP000637578">
    <property type="component" value="Unassembled WGS sequence"/>
</dbReference>